<feature type="compositionally biased region" description="Pro residues" evidence="1">
    <location>
        <begin position="48"/>
        <end position="71"/>
    </location>
</feature>
<dbReference type="Gene3D" id="2.30.110.10">
    <property type="entry name" value="Electron Transport, Fmn-binding Protein, Chain A"/>
    <property type="match status" value="1"/>
</dbReference>
<evidence type="ECO:0000256" key="1">
    <source>
        <dbReference type="SAM" id="MobiDB-lite"/>
    </source>
</evidence>
<sequence>MAYYHWSGALCQAQEIAYLQGHVVDSIQFMIYPHRLPPTPGNDRGDHAPPPTSPPPSPPAPPPSPAMPPPTTSAHALPFPSPSPPSTFLRRAPSSFLPAPSRPPLLRLSLPCRRQPARCSAVSLEEASPAASAAVVLARPSHAEASRTIVELSSTGTLSAVIPDGWPLGVGARFVVGGDGSPALCLRNPGGRFPVGGKSSFQVQLEQSDSRTTQCTLLGNLTKPEDRLLLKKLGTKWEKRFGEEFDENLVYLVSVERVLYMNDIKEATGDSCLCVVLEYAVATDAYLPTFIEITCQLLKSYLSKKKEGTWVTSSEYGKADPDPLRSCAGKIVDEMNAKHSEDVQRLCAVHVDTDFQVLATKMIWVDRLGFDLYIYSEKEVFEARIPFPRQVTDEKGVKSTFNCMSHLAWEVEKSYALQETEKVKILKKVRQIV</sequence>
<dbReference type="Proteomes" id="UP000652761">
    <property type="component" value="Unassembled WGS sequence"/>
</dbReference>
<feature type="domain" description="DUF2470" evidence="2">
    <location>
        <begin position="330"/>
        <end position="404"/>
    </location>
</feature>
<dbReference type="PANTHER" id="PTHR13343">
    <property type="entry name" value="CREG1 PROTEIN"/>
    <property type="match status" value="1"/>
</dbReference>
<dbReference type="InterPro" id="IPR037119">
    <property type="entry name" value="Haem_oxidase_HugZ-like_sf"/>
</dbReference>
<organism evidence="3 4">
    <name type="scientific">Colocasia esculenta</name>
    <name type="common">Wild taro</name>
    <name type="synonym">Arum esculentum</name>
    <dbReference type="NCBI Taxonomy" id="4460"/>
    <lineage>
        <taxon>Eukaryota</taxon>
        <taxon>Viridiplantae</taxon>
        <taxon>Streptophyta</taxon>
        <taxon>Embryophyta</taxon>
        <taxon>Tracheophyta</taxon>
        <taxon>Spermatophyta</taxon>
        <taxon>Magnoliopsida</taxon>
        <taxon>Liliopsida</taxon>
        <taxon>Araceae</taxon>
        <taxon>Aroideae</taxon>
        <taxon>Colocasieae</taxon>
        <taxon>Colocasia</taxon>
    </lineage>
</organism>
<dbReference type="EMBL" id="NMUH01002204">
    <property type="protein sequence ID" value="MQL98547.1"/>
    <property type="molecule type" value="Genomic_DNA"/>
</dbReference>
<dbReference type="InterPro" id="IPR019595">
    <property type="entry name" value="DUF2470"/>
</dbReference>
<proteinExistence type="predicted"/>
<dbReference type="GO" id="GO:0009507">
    <property type="term" value="C:chloroplast"/>
    <property type="evidence" value="ECO:0007669"/>
    <property type="project" value="TreeGrafter"/>
</dbReference>
<dbReference type="AlphaFoldDB" id="A0A843VW87"/>
<comment type="caution">
    <text evidence="3">The sequence shown here is derived from an EMBL/GenBank/DDBJ whole genome shotgun (WGS) entry which is preliminary data.</text>
</comment>
<evidence type="ECO:0000313" key="4">
    <source>
        <dbReference type="Proteomes" id="UP000652761"/>
    </source>
</evidence>
<feature type="region of interest" description="Disordered" evidence="1">
    <location>
        <begin position="35"/>
        <end position="96"/>
    </location>
</feature>
<gene>
    <name evidence="3" type="ORF">Taro_031259</name>
</gene>
<evidence type="ECO:0000313" key="3">
    <source>
        <dbReference type="EMBL" id="MQL98547.1"/>
    </source>
</evidence>
<dbReference type="SUPFAM" id="SSF50475">
    <property type="entry name" value="FMN-binding split barrel"/>
    <property type="match status" value="1"/>
</dbReference>
<keyword evidence="4" id="KW-1185">Reference proteome</keyword>
<dbReference type="Gene3D" id="3.20.180.10">
    <property type="entry name" value="PNP-oxidase-like"/>
    <property type="match status" value="1"/>
</dbReference>
<protein>
    <recommendedName>
        <fullName evidence="2">DUF2470 domain-containing protein</fullName>
    </recommendedName>
</protein>
<dbReference type="Pfam" id="PF10615">
    <property type="entry name" value="DUF2470"/>
    <property type="match status" value="1"/>
</dbReference>
<reference evidence="3" key="1">
    <citation type="submission" date="2017-07" db="EMBL/GenBank/DDBJ databases">
        <title>Taro Niue Genome Assembly and Annotation.</title>
        <authorList>
            <person name="Atibalentja N."/>
            <person name="Keating K."/>
            <person name="Fields C.J."/>
        </authorList>
    </citation>
    <scope>NUCLEOTIDE SEQUENCE</scope>
    <source>
        <strain evidence="3">Niue_2</strain>
        <tissue evidence="3">Leaf</tissue>
    </source>
</reference>
<dbReference type="OrthoDB" id="2138282at2759"/>
<dbReference type="PANTHER" id="PTHR13343:SF22">
    <property type="entry name" value="GLUTAMYL-TRNA REDUCTASE-BINDING PROTEIN, CHLOROPLASTIC"/>
    <property type="match status" value="1"/>
</dbReference>
<dbReference type="InterPro" id="IPR012349">
    <property type="entry name" value="Split_barrel_FMN-bd"/>
</dbReference>
<accession>A0A843VW87</accession>
<evidence type="ECO:0000259" key="2">
    <source>
        <dbReference type="Pfam" id="PF10615"/>
    </source>
</evidence>
<name>A0A843VW87_COLES</name>